<proteinExistence type="inferred from homology"/>
<dbReference type="CDD" id="cd17932">
    <property type="entry name" value="DEXQc_UvrD"/>
    <property type="match status" value="1"/>
</dbReference>
<feature type="binding site" evidence="11">
    <location>
        <begin position="41"/>
        <end position="48"/>
    </location>
    <ligand>
        <name>ATP</name>
        <dbReference type="ChEBI" id="CHEBI:30616"/>
    </ligand>
</feature>
<dbReference type="InterPro" id="IPR013986">
    <property type="entry name" value="DExx_box_DNA_helicase_dom_sf"/>
</dbReference>
<feature type="domain" description="UvrD-like helicase ATP-binding" evidence="12">
    <location>
        <begin position="20"/>
        <end position="315"/>
    </location>
</feature>
<dbReference type="Gene3D" id="1.10.486.10">
    <property type="entry name" value="PCRA, domain 4"/>
    <property type="match status" value="1"/>
</dbReference>
<evidence type="ECO:0000256" key="9">
    <source>
        <dbReference type="ARBA" id="ARBA00034808"/>
    </source>
</evidence>
<dbReference type="GO" id="GO:0016887">
    <property type="term" value="F:ATP hydrolysis activity"/>
    <property type="evidence" value="ECO:0007669"/>
    <property type="project" value="RHEA"/>
</dbReference>
<accession>A0A3A1UW55</accession>
<organism evidence="14 15">
    <name type="scientific">Paenibacillus nanensis</name>
    <dbReference type="NCBI Taxonomy" id="393251"/>
    <lineage>
        <taxon>Bacteria</taxon>
        <taxon>Bacillati</taxon>
        <taxon>Bacillota</taxon>
        <taxon>Bacilli</taxon>
        <taxon>Bacillales</taxon>
        <taxon>Paenibacillaceae</taxon>
        <taxon>Paenibacillus</taxon>
    </lineage>
</organism>
<dbReference type="GO" id="GO:0005524">
    <property type="term" value="F:ATP binding"/>
    <property type="evidence" value="ECO:0007669"/>
    <property type="project" value="UniProtKB-UniRule"/>
</dbReference>
<dbReference type="OrthoDB" id="9810135at2"/>
<comment type="catalytic activity">
    <reaction evidence="10">
        <text>ATP + H2O = ADP + phosphate + H(+)</text>
        <dbReference type="Rhea" id="RHEA:13065"/>
        <dbReference type="ChEBI" id="CHEBI:15377"/>
        <dbReference type="ChEBI" id="CHEBI:15378"/>
        <dbReference type="ChEBI" id="CHEBI:30616"/>
        <dbReference type="ChEBI" id="CHEBI:43474"/>
        <dbReference type="ChEBI" id="CHEBI:456216"/>
        <dbReference type="EC" id="5.6.2.4"/>
    </reaction>
</comment>
<dbReference type="Gene3D" id="3.40.50.300">
    <property type="entry name" value="P-loop containing nucleotide triphosphate hydrolases"/>
    <property type="match status" value="2"/>
</dbReference>
<name>A0A3A1UW55_9BACL</name>
<evidence type="ECO:0000256" key="7">
    <source>
        <dbReference type="ARBA" id="ARBA00023235"/>
    </source>
</evidence>
<evidence type="ECO:0000313" key="15">
    <source>
        <dbReference type="Proteomes" id="UP000266482"/>
    </source>
</evidence>
<comment type="caution">
    <text evidence="14">The sequence shown here is derived from an EMBL/GenBank/DDBJ whole genome shotgun (WGS) entry which is preliminary data.</text>
</comment>
<evidence type="ECO:0000256" key="2">
    <source>
        <dbReference type="ARBA" id="ARBA00022741"/>
    </source>
</evidence>
<keyword evidence="7" id="KW-0413">Isomerase</keyword>
<keyword evidence="4 11" id="KW-0347">Helicase</keyword>
<evidence type="ECO:0000259" key="13">
    <source>
        <dbReference type="PROSITE" id="PS51217"/>
    </source>
</evidence>
<dbReference type="PANTHER" id="PTHR11070:SF2">
    <property type="entry name" value="ATP-DEPENDENT DNA HELICASE SRS2"/>
    <property type="match status" value="1"/>
</dbReference>
<reference evidence="14 15" key="1">
    <citation type="submission" date="2018-09" db="EMBL/GenBank/DDBJ databases">
        <title>Paenibacillus aracenensis nov. sp. isolated from a cave in southern Spain.</title>
        <authorList>
            <person name="Jurado V."/>
            <person name="Gutierrez-Patricio S."/>
            <person name="Gonzalez-Pimentel J.L."/>
            <person name="Miller A.Z."/>
            <person name="Laiz L."/>
            <person name="Saiz-Jimenez C."/>
        </authorList>
    </citation>
    <scope>NUCLEOTIDE SEQUENCE [LARGE SCALE GENOMIC DNA]</scope>
    <source>
        <strain evidence="14 15">DSM 22867</strain>
    </source>
</reference>
<keyword evidence="3 11" id="KW-0378">Hydrolase</keyword>
<evidence type="ECO:0000256" key="10">
    <source>
        <dbReference type="ARBA" id="ARBA00048988"/>
    </source>
</evidence>
<evidence type="ECO:0000256" key="1">
    <source>
        <dbReference type="ARBA" id="ARBA00009922"/>
    </source>
</evidence>
<dbReference type="Pfam" id="PF13361">
    <property type="entry name" value="UvrD_C"/>
    <property type="match status" value="1"/>
</dbReference>
<evidence type="ECO:0000256" key="11">
    <source>
        <dbReference type="PROSITE-ProRule" id="PRU00560"/>
    </source>
</evidence>
<dbReference type="PROSITE" id="PS51198">
    <property type="entry name" value="UVRD_HELICASE_ATP_BIND"/>
    <property type="match status" value="1"/>
</dbReference>
<dbReference type="EMBL" id="QXQA01000020">
    <property type="protein sequence ID" value="RIX48695.1"/>
    <property type="molecule type" value="Genomic_DNA"/>
</dbReference>
<evidence type="ECO:0000256" key="4">
    <source>
        <dbReference type="ARBA" id="ARBA00022806"/>
    </source>
</evidence>
<dbReference type="PROSITE" id="PS51217">
    <property type="entry name" value="UVRD_HELICASE_CTER"/>
    <property type="match status" value="1"/>
</dbReference>
<dbReference type="PANTHER" id="PTHR11070">
    <property type="entry name" value="UVRD / RECB / PCRA DNA HELICASE FAMILY MEMBER"/>
    <property type="match status" value="1"/>
</dbReference>
<dbReference type="Proteomes" id="UP000266482">
    <property type="component" value="Unassembled WGS sequence"/>
</dbReference>
<sequence length="774" mass="86884">MGNTGKLERFLERKRKELGVHLNAVQAQAVGHTEGPLLLLASPGSGKTTTIIMRIGYLVEELGVNPERMKAVTFSRASARDMKDRYARFFPSLAPVDFSTIHSLAFEVVREHFRKAGKAFDIIEGALDAEEEAGGEKGQGLPLHKRIILRNLFKEIVGENATDDNMEELTTYISYVKNKLLPPEEWSTVKTDVPGAARILGEYERFKRTGTDKLLLDFDDMLTLGNELLAKDEALLRRYQRRYDYVLTDESQDTSMVQHAIIEKLAKSHRNLCVVADDDQSIYSWRGAEPSYLLNFKEVYPEAATLFMEQNYRSSREIVSAANAFIKRNMNRYAKEMFTDNGSSGPIVFKRLNDYREQAKFVVREAAKAEKLSEVAVLYRNNASSITLMNEFDRAGIPFYMKDADNRFFSHWIIEDVLNFMRMTYTDKRADILESIHLKMSGYISKHQMAVLRSIENGESVFDNLLRFVQLQDYQVKLLEEARNTFREMSGMPPRHAIRVIRTRLGYEKALEKMCERLGFRKDYLIGILNTLEDIAEGLETMADFAARLKYLETVLRGAKSRRGQNAVTFSTFHSSKGLEFDQVFMVDLIEGVIPAKEDGKRGADGSAPLMEEAVRLFYVGMTRARKSLTMITYGQRDGEQTEESSFMTAVRDIAEPEWREKSEGARASLTVNGFKLQFGEEGGSSRAGGGTRFKSSTASSAAGAAAAAKLEANPNAVQDLGALAAGAAVRHRVFGPGVIESVDSERIAIRFGTSNVKELSAAMCLKMGLLELA</sequence>
<dbReference type="GO" id="GO:0033202">
    <property type="term" value="C:DNA helicase complex"/>
    <property type="evidence" value="ECO:0007669"/>
    <property type="project" value="TreeGrafter"/>
</dbReference>
<evidence type="ECO:0000256" key="3">
    <source>
        <dbReference type="ARBA" id="ARBA00022801"/>
    </source>
</evidence>
<dbReference type="InterPro" id="IPR014016">
    <property type="entry name" value="UvrD-like_ATP-bd"/>
</dbReference>
<dbReference type="GO" id="GO:0005829">
    <property type="term" value="C:cytosol"/>
    <property type="evidence" value="ECO:0007669"/>
    <property type="project" value="TreeGrafter"/>
</dbReference>
<comment type="similarity">
    <text evidence="1">Belongs to the helicase family. UvrD subfamily.</text>
</comment>
<feature type="domain" description="UvrD-like helicase C-terminal" evidence="13">
    <location>
        <begin position="316"/>
        <end position="578"/>
    </location>
</feature>
<keyword evidence="5 11" id="KW-0067">ATP-binding</keyword>
<evidence type="ECO:0000256" key="6">
    <source>
        <dbReference type="ARBA" id="ARBA00023125"/>
    </source>
</evidence>
<evidence type="ECO:0000256" key="5">
    <source>
        <dbReference type="ARBA" id="ARBA00022840"/>
    </source>
</evidence>
<dbReference type="Pfam" id="PF00580">
    <property type="entry name" value="UvrD-helicase"/>
    <property type="match status" value="1"/>
</dbReference>
<dbReference type="InterPro" id="IPR014017">
    <property type="entry name" value="DNA_helicase_UvrD-like_C"/>
</dbReference>
<dbReference type="GO" id="GO:0000725">
    <property type="term" value="P:recombinational repair"/>
    <property type="evidence" value="ECO:0007669"/>
    <property type="project" value="TreeGrafter"/>
</dbReference>
<evidence type="ECO:0000313" key="14">
    <source>
        <dbReference type="EMBL" id="RIX48695.1"/>
    </source>
</evidence>
<dbReference type="GO" id="GO:0003677">
    <property type="term" value="F:DNA binding"/>
    <property type="evidence" value="ECO:0007669"/>
    <property type="project" value="UniProtKB-KW"/>
</dbReference>
<comment type="catalytic activity">
    <reaction evidence="8">
        <text>Couples ATP hydrolysis with the unwinding of duplex DNA by translocating in the 3'-5' direction.</text>
        <dbReference type="EC" id="5.6.2.4"/>
    </reaction>
</comment>
<dbReference type="InterPro" id="IPR027417">
    <property type="entry name" value="P-loop_NTPase"/>
</dbReference>
<dbReference type="AlphaFoldDB" id="A0A3A1UW55"/>
<keyword evidence="6" id="KW-0238">DNA-binding</keyword>
<keyword evidence="15" id="KW-1185">Reference proteome</keyword>
<evidence type="ECO:0000259" key="12">
    <source>
        <dbReference type="PROSITE" id="PS51198"/>
    </source>
</evidence>
<dbReference type="EC" id="5.6.2.4" evidence="9"/>
<dbReference type="SUPFAM" id="SSF52540">
    <property type="entry name" value="P-loop containing nucleoside triphosphate hydrolases"/>
    <property type="match status" value="1"/>
</dbReference>
<dbReference type="RefSeq" id="WP_119602597.1">
    <property type="nucleotide sequence ID" value="NZ_QXQA01000020.1"/>
</dbReference>
<evidence type="ECO:0000256" key="8">
    <source>
        <dbReference type="ARBA" id="ARBA00034617"/>
    </source>
</evidence>
<keyword evidence="2 11" id="KW-0547">Nucleotide-binding</keyword>
<dbReference type="GO" id="GO:0043138">
    <property type="term" value="F:3'-5' DNA helicase activity"/>
    <property type="evidence" value="ECO:0007669"/>
    <property type="project" value="UniProtKB-EC"/>
</dbReference>
<gene>
    <name evidence="14" type="ORF">D3P08_23645</name>
</gene>
<protein>
    <recommendedName>
        <fullName evidence="9">DNA 3'-5' helicase</fullName>
        <ecNumber evidence="9">5.6.2.4</ecNumber>
    </recommendedName>
</protein>
<dbReference type="Gene3D" id="1.10.10.160">
    <property type="match status" value="1"/>
</dbReference>
<dbReference type="InterPro" id="IPR000212">
    <property type="entry name" value="DNA_helicase_UvrD/REP"/>
</dbReference>